<dbReference type="InterPro" id="IPR050677">
    <property type="entry name" value="Actinoporin_PFT"/>
</dbReference>
<gene>
    <name evidence="1" type="ORF">PLOB_00006442</name>
</gene>
<accession>A0ABN8N8X1</accession>
<reference evidence="1 2" key="1">
    <citation type="submission" date="2022-05" db="EMBL/GenBank/DDBJ databases">
        <authorList>
            <consortium name="Genoscope - CEA"/>
            <person name="William W."/>
        </authorList>
    </citation>
    <scope>NUCLEOTIDE SEQUENCE [LARGE SCALE GENOMIC DNA]</scope>
</reference>
<dbReference type="PANTHER" id="PTHR40388">
    <property type="entry name" value="BRYOPORIN"/>
    <property type="match status" value="1"/>
</dbReference>
<dbReference type="EMBL" id="CALNXK010000013">
    <property type="protein sequence ID" value="CAH3045506.1"/>
    <property type="molecule type" value="Genomic_DNA"/>
</dbReference>
<proteinExistence type="predicted"/>
<feature type="non-terminal residue" evidence="1">
    <location>
        <position position="554"/>
    </location>
</feature>
<name>A0ABN8N8X1_9CNID</name>
<evidence type="ECO:0000313" key="1">
    <source>
        <dbReference type="EMBL" id="CAH3045506.1"/>
    </source>
</evidence>
<keyword evidence="2" id="KW-1185">Reference proteome</keyword>
<organism evidence="1 2">
    <name type="scientific">Porites lobata</name>
    <dbReference type="NCBI Taxonomy" id="104759"/>
    <lineage>
        <taxon>Eukaryota</taxon>
        <taxon>Metazoa</taxon>
        <taxon>Cnidaria</taxon>
        <taxon>Anthozoa</taxon>
        <taxon>Hexacorallia</taxon>
        <taxon>Scleractinia</taxon>
        <taxon>Fungiina</taxon>
        <taxon>Poritidae</taxon>
        <taxon>Porites</taxon>
    </lineage>
</organism>
<sequence>MTGVFSKEGFGDATESPKISFYRWLVRTDNLAQVSFTSSGKPAVTEVTNVIPKPFPIEKPFVKFAVGTLATMVLEKLLYLDGDNRAQCALSIHNSLTSYRLVNPVLFIVHGGNSSPPPLKIKANSSDQVTLEAFKGTGATSGLLFYEIEHVGHYLRIFWKIQGPQVASLYEPNRFSTDVTQELPSTEELLAKTYDSVKKESDKTEGPNEYVVGQITVPKDPSRPTVPAFNIKIQAQMTMAKKAKFMVEIKDDLPPLPEADVRKRDVIGTSIALAIIPLGLNLAFKKLKSHIPSQQSCTVALENMCEEEPFTKPSWYITAGETTEIVPWEIKSGEVGEIAFAVPLGGSKIKESFKHTAYFLSYDIGGTGYKMVIGTWFPLKLEKKQEPGPSGTPMNLQKETPRYTVFIMKAPQRPMKDVLKIIGDIFIKSPGDGVFNDELKRLDRAIYELIPWNSLTQKTKLVVIQVKKLQDYLEWTYPLLAEPVGKSPRREYYIRIVASMGIGADTGMVVKVQIVPGKAPLIDNPHLYKEPPETKDATTQFPTQDVGVQFPVLK</sequence>
<dbReference type="Proteomes" id="UP001159405">
    <property type="component" value="Unassembled WGS sequence"/>
</dbReference>
<dbReference type="PANTHER" id="PTHR40388:SF1">
    <property type="entry name" value="BRYOPORIN"/>
    <property type="match status" value="1"/>
</dbReference>
<protein>
    <submittedName>
        <fullName evidence="1">Uncharacterized protein</fullName>
    </submittedName>
</protein>
<comment type="caution">
    <text evidence="1">The sequence shown here is derived from an EMBL/GenBank/DDBJ whole genome shotgun (WGS) entry which is preliminary data.</text>
</comment>
<evidence type="ECO:0000313" key="2">
    <source>
        <dbReference type="Proteomes" id="UP001159405"/>
    </source>
</evidence>